<reference evidence="5" key="1">
    <citation type="submission" date="2022-09" db="EMBL/GenBank/DDBJ databases">
        <title>Fusarium specimens isolated from Avocado Roots.</title>
        <authorList>
            <person name="Stajich J."/>
            <person name="Roper C."/>
            <person name="Heimlech-Rivalta G."/>
        </authorList>
    </citation>
    <scope>NUCLEOTIDE SEQUENCE</scope>
    <source>
        <strain evidence="5">CF00095</strain>
    </source>
</reference>
<gene>
    <name evidence="5" type="ORF">NW768_004915</name>
</gene>
<dbReference type="Pfam" id="PF22939">
    <property type="entry name" value="WHD_GPIID"/>
    <property type="match status" value="1"/>
</dbReference>
<dbReference type="InterPro" id="IPR053137">
    <property type="entry name" value="NLR-like"/>
</dbReference>
<dbReference type="Gene3D" id="3.40.50.300">
    <property type="entry name" value="P-loop containing nucleotide triphosphate hydrolases"/>
    <property type="match status" value="1"/>
</dbReference>
<dbReference type="InterPro" id="IPR002110">
    <property type="entry name" value="Ankyrin_rpt"/>
</dbReference>
<feature type="repeat" description="ANK" evidence="2">
    <location>
        <begin position="947"/>
        <end position="972"/>
    </location>
</feature>
<name>A0ABQ8RHQ1_FUSEQ</name>
<dbReference type="SUPFAM" id="SSF48403">
    <property type="entry name" value="Ankyrin repeat"/>
    <property type="match status" value="2"/>
</dbReference>
<dbReference type="PANTHER" id="PTHR46082:SF11">
    <property type="entry name" value="AAA+ ATPASE DOMAIN-CONTAINING PROTEIN-RELATED"/>
    <property type="match status" value="1"/>
</dbReference>
<dbReference type="Pfam" id="PF12796">
    <property type="entry name" value="Ank_2"/>
    <property type="match status" value="2"/>
</dbReference>
<dbReference type="Gene3D" id="3.40.50.1580">
    <property type="entry name" value="Nucleoside phosphorylase domain"/>
    <property type="match status" value="1"/>
</dbReference>
<dbReference type="PROSITE" id="PS50088">
    <property type="entry name" value="ANK_REPEAT"/>
    <property type="match status" value="4"/>
</dbReference>
<keyword evidence="1" id="KW-0677">Repeat</keyword>
<protein>
    <submittedName>
        <fullName evidence="5">Uncharacterized protein</fullName>
    </submittedName>
</protein>
<evidence type="ECO:0000313" key="6">
    <source>
        <dbReference type="Proteomes" id="UP001152024"/>
    </source>
</evidence>
<accession>A0ABQ8RHQ1</accession>
<evidence type="ECO:0000259" key="3">
    <source>
        <dbReference type="Pfam" id="PF22939"/>
    </source>
</evidence>
<organism evidence="5 6">
    <name type="scientific">Fusarium equiseti</name>
    <name type="common">Fusarium scirpi</name>
    <dbReference type="NCBI Taxonomy" id="61235"/>
    <lineage>
        <taxon>Eukaryota</taxon>
        <taxon>Fungi</taxon>
        <taxon>Dikarya</taxon>
        <taxon>Ascomycota</taxon>
        <taxon>Pezizomycotina</taxon>
        <taxon>Sordariomycetes</taxon>
        <taxon>Hypocreomycetidae</taxon>
        <taxon>Hypocreales</taxon>
        <taxon>Nectriaceae</taxon>
        <taxon>Fusarium</taxon>
        <taxon>Fusarium incarnatum-equiseti species complex</taxon>
    </lineage>
</organism>
<keyword evidence="6" id="KW-1185">Reference proteome</keyword>
<dbReference type="InterPro" id="IPR027417">
    <property type="entry name" value="P-loop_NTPase"/>
</dbReference>
<dbReference type="SUPFAM" id="SSF53167">
    <property type="entry name" value="Purine and uridine phosphorylases"/>
    <property type="match status" value="1"/>
</dbReference>
<feature type="repeat" description="ANK" evidence="2">
    <location>
        <begin position="913"/>
        <end position="946"/>
    </location>
</feature>
<evidence type="ECO:0000256" key="2">
    <source>
        <dbReference type="PROSITE-ProRule" id="PRU00023"/>
    </source>
</evidence>
<evidence type="ECO:0000313" key="5">
    <source>
        <dbReference type="EMBL" id="KAJ4135293.1"/>
    </source>
</evidence>
<proteinExistence type="predicted"/>
<dbReference type="PROSITE" id="PS50297">
    <property type="entry name" value="ANK_REP_REGION"/>
    <property type="match status" value="2"/>
</dbReference>
<evidence type="ECO:0000256" key="1">
    <source>
        <dbReference type="ARBA" id="ARBA00022737"/>
    </source>
</evidence>
<dbReference type="Proteomes" id="UP001152024">
    <property type="component" value="Unassembled WGS sequence"/>
</dbReference>
<evidence type="ECO:0000259" key="4">
    <source>
        <dbReference type="Pfam" id="PF24883"/>
    </source>
</evidence>
<comment type="caution">
    <text evidence="5">The sequence shown here is derived from an EMBL/GenBank/DDBJ whole genome shotgun (WGS) entry which is preliminary data.</text>
</comment>
<dbReference type="Pfam" id="PF00023">
    <property type="entry name" value="Ank"/>
    <property type="match status" value="2"/>
</dbReference>
<sequence length="1225" mass="139146">MDESPETASGSEASVCPSPDKYTVGWICALRCELKAARIMLDEEYVALGVQSEQDGNNYLLGRIGKHNVAITSLPQAGTNRAATAAKSMQNTFPNIRFCLMVGVGGGVPSKDSSWHDVRLGDIVVSEPTEQGGGVIQYDMGRREVGGFRRLGTLNKPPGLLLSAMKTLHTTKNLSRAISDLVNDNFGDEEDPEEEWTYPKRARDVLFNTDHYQTTKIIDLLVACGTALLLPATYLQVWRESSENQWRVLPFILWTCCTMSCVWIASIWYLRSKPVHRTPRPTNRPKIHYGNIGSGNSVVKNAVERDEVAKRDNVICFEMEAAGIMDDFPCLVIRGISDYADSYKRWDWQPYAAAVAAAYGKKLLLTISPIGVREMKAMRRITQGVARIQKQTNELVRNQKLREEERYLNWLTPIDHGIKHRDVLRRRQAKTGQWIVESEIFHEWQYSTDPASLLFVGMPGAGKTFIAATIIDHLQRQFRDDNDVAVIFIYFDFNQHHEQTVDNLIANLVKQLARLRPGTLSRLYEDHQRTQTRPSWREMLKALHTVAASYTKVFLVVDAVDECRNDGTRKRFLQAMFELQTQTGTNVLGTCRHDTEIQQKFQNSAAVEIRASNQDIRRYIYGNKHRLPDFVEKNPKLFSKIREQIVARVDGMFLLATLYMNLLIGQVSENDLLDVLSVLATGEQTYDEAYERCMERIERQPGKRKALAKRVLLWVTFTKRPLTKFELEHALAVKIGESSLDQRDIPQEMVEVCAGLVGINPKSHEIRLVHFTTKEYFQRTQKRWFPEAQDIIAMTCITYMSFDTFQSGICKTKKELEDRLRLNPFYPYATGYWGRHARHVSQIQQDIVFRLLKDLAKTEAWAQAVRFFSDPHFKYKRPHRRVTGLYMVAYLGLNDFLELLLQTGCDLNVRDSRDVTPLSIAARMGWADIVRRLLLEKYINTNAIDNDGNTPLIHAAERGHHSVVKELLKHPATEINIRGKWDSTALSSAAEYGHAKVVNLLLKERNTNVNEGHKGLGTALSKAVYHGKDETVELLLASADIDVDAVDFEGRTALMVAAERRNVAMVKRLLEHGADRERQDKKGRTALHIAVNESCLEGVKLLASAKHRINLEIQDRFGYTALHFASQATDWFEDWGKEMVATLLANGADPRATTVSGMTSRDLATTSGQDLLTRLQKLMQVSPECGLDSAMLPEFHARIMSFPSETSRLLFKRHDSRSVIWGTIE</sequence>
<dbReference type="PANTHER" id="PTHR46082">
    <property type="entry name" value="ATP/GTP-BINDING PROTEIN-RELATED"/>
    <property type="match status" value="1"/>
</dbReference>
<feature type="repeat" description="ANK" evidence="2">
    <location>
        <begin position="880"/>
        <end position="912"/>
    </location>
</feature>
<dbReference type="InterPro" id="IPR035994">
    <property type="entry name" value="Nucleoside_phosphorylase_sf"/>
</dbReference>
<dbReference type="EMBL" id="JAOQBH010000006">
    <property type="protein sequence ID" value="KAJ4135293.1"/>
    <property type="molecule type" value="Genomic_DNA"/>
</dbReference>
<dbReference type="Gene3D" id="1.25.40.20">
    <property type="entry name" value="Ankyrin repeat-containing domain"/>
    <property type="match status" value="3"/>
</dbReference>
<dbReference type="InterPro" id="IPR054471">
    <property type="entry name" value="GPIID_WHD"/>
</dbReference>
<dbReference type="Pfam" id="PF24883">
    <property type="entry name" value="NPHP3_N"/>
    <property type="match status" value="1"/>
</dbReference>
<feature type="domain" description="Nephrocystin 3-like N-terminal" evidence="4">
    <location>
        <begin position="431"/>
        <end position="592"/>
    </location>
</feature>
<dbReference type="InterPro" id="IPR036770">
    <property type="entry name" value="Ankyrin_rpt-contain_sf"/>
</dbReference>
<dbReference type="SMART" id="SM00248">
    <property type="entry name" value="ANK"/>
    <property type="match status" value="8"/>
</dbReference>
<feature type="repeat" description="ANK" evidence="2">
    <location>
        <begin position="1049"/>
        <end position="1081"/>
    </location>
</feature>
<feature type="domain" description="GPI inositol-deacylase winged helix" evidence="3">
    <location>
        <begin position="703"/>
        <end position="778"/>
    </location>
</feature>
<dbReference type="InterPro" id="IPR056884">
    <property type="entry name" value="NPHP3-like_N"/>
</dbReference>
<keyword evidence="2" id="KW-0040">ANK repeat</keyword>
<dbReference type="SUPFAM" id="SSF52540">
    <property type="entry name" value="P-loop containing nucleoside triphosphate hydrolases"/>
    <property type="match status" value="1"/>
</dbReference>